<reference evidence="2 3" key="1">
    <citation type="journal article" date="2016" name="Nat. Commun.">
        <title>Thousands of microbial genomes shed light on interconnected biogeochemical processes in an aquifer system.</title>
        <authorList>
            <person name="Anantharaman K."/>
            <person name="Brown C.T."/>
            <person name="Hug L.A."/>
            <person name="Sharon I."/>
            <person name="Castelle C.J."/>
            <person name="Probst A.J."/>
            <person name="Thomas B.C."/>
            <person name="Singh A."/>
            <person name="Wilkins M.J."/>
            <person name="Karaoz U."/>
            <person name="Brodie E.L."/>
            <person name="Williams K.H."/>
            <person name="Hubbard S.S."/>
            <person name="Banfield J.F."/>
        </authorList>
    </citation>
    <scope>NUCLEOTIDE SEQUENCE [LARGE SCALE GENOMIC DNA]</scope>
</reference>
<evidence type="ECO:0000313" key="3">
    <source>
        <dbReference type="Proteomes" id="UP000177838"/>
    </source>
</evidence>
<sequence length="133" mass="14484">MRGYISNIEQDTINNDSFRKVLYTAKHSQLVLMSLQPGEDIGSETHDLDQFFRIEAGSGQAVLNGAEVPVSDGSAVVVPAGTEHNIINTSTTEALKLYTIYSPPEHRDGVEYKTKAEAEAAEEHFDGQTSVAD</sequence>
<dbReference type="AlphaFoldDB" id="A0A1G2QFK3"/>
<proteinExistence type="predicted"/>
<dbReference type="InterPro" id="IPR013096">
    <property type="entry name" value="Cupin_2"/>
</dbReference>
<dbReference type="PANTHER" id="PTHR43346:SF1">
    <property type="entry name" value="QUERCETIN 2,3-DIOXYGENASE-RELATED"/>
    <property type="match status" value="1"/>
</dbReference>
<organism evidence="2 3">
    <name type="scientific">Candidatus Vogelbacteria bacterium RIFOXYD1_FULL_46_19</name>
    <dbReference type="NCBI Taxonomy" id="1802439"/>
    <lineage>
        <taxon>Bacteria</taxon>
        <taxon>Candidatus Vogeliibacteriota</taxon>
    </lineage>
</organism>
<protein>
    <submittedName>
        <fullName evidence="2">Cupin</fullName>
    </submittedName>
</protein>
<dbReference type="STRING" id="1802439.A2589_00755"/>
<dbReference type="Pfam" id="PF07883">
    <property type="entry name" value="Cupin_2"/>
    <property type="match status" value="1"/>
</dbReference>
<evidence type="ECO:0000313" key="2">
    <source>
        <dbReference type="EMBL" id="OHA59384.1"/>
    </source>
</evidence>
<evidence type="ECO:0000259" key="1">
    <source>
        <dbReference type="Pfam" id="PF07883"/>
    </source>
</evidence>
<dbReference type="InterPro" id="IPR011051">
    <property type="entry name" value="RmlC_Cupin_sf"/>
</dbReference>
<feature type="domain" description="Cupin type-2" evidence="1">
    <location>
        <begin position="32"/>
        <end position="101"/>
    </location>
</feature>
<comment type="caution">
    <text evidence="2">The sequence shown here is derived from an EMBL/GenBank/DDBJ whole genome shotgun (WGS) entry which is preliminary data.</text>
</comment>
<dbReference type="EMBL" id="MHTK01000006">
    <property type="protein sequence ID" value="OHA59384.1"/>
    <property type="molecule type" value="Genomic_DNA"/>
</dbReference>
<dbReference type="InterPro" id="IPR052538">
    <property type="entry name" value="Flavonoid_dioxygenase-like"/>
</dbReference>
<dbReference type="Gene3D" id="2.60.120.10">
    <property type="entry name" value="Jelly Rolls"/>
    <property type="match status" value="1"/>
</dbReference>
<dbReference type="InterPro" id="IPR014710">
    <property type="entry name" value="RmlC-like_jellyroll"/>
</dbReference>
<accession>A0A1G2QFK3</accession>
<gene>
    <name evidence="2" type="ORF">A2589_00755</name>
</gene>
<name>A0A1G2QFK3_9BACT</name>
<dbReference type="Proteomes" id="UP000177838">
    <property type="component" value="Unassembled WGS sequence"/>
</dbReference>
<dbReference type="SUPFAM" id="SSF51182">
    <property type="entry name" value="RmlC-like cupins"/>
    <property type="match status" value="1"/>
</dbReference>
<dbReference type="PANTHER" id="PTHR43346">
    <property type="entry name" value="LIGAND BINDING DOMAIN PROTEIN, PUTATIVE (AFU_ORTHOLOGUE AFUA_6G14370)-RELATED"/>
    <property type="match status" value="1"/>
</dbReference>
<dbReference type="CDD" id="cd02223">
    <property type="entry name" value="cupin_Bh2720-like"/>
    <property type="match status" value="1"/>
</dbReference>